<feature type="domain" description="DUF630" evidence="7">
    <location>
        <begin position="1"/>
        <end position="54"/>
    </location>
</feature>
<evidence type="ECO:0000259" key="5">
    <source>
        <dbReference type="Pfam" id="PF00931"/>
    </source>
</evidence>
<dbReference type="SUPFAM" id="SSF52540">
    <property type="entry name" value="P-loop containing nucleoside triphosphate hydrolases"/>
    <property type="match status" value="1"/>
</dbReference>
<dbReference type="PANTHER" id="PTHR21450:SF7">
    <property type="entry name" value="DNA LIGASE (DUF630 AND DUF632)"/>
    <property type="match status" value="1"/>
</dbReference>
<evidence type="ECO:0000313" key="10">
    <source>
        <dbReference type="EMBL" id="SPD33056.1"/>
    </source>
</evidence>
<evidence type="ECO:0000256" key="2">
    <source>
        <dbReference type="ARBA" id="ARBA00022741"/>
    </source>
</evidence>
<protein>
    <recommendedName>
        <fullName evidence="11">NB-ARC domain-containing protein</fullName>
    </recommendedName>
</protein>
<dbReference type="PANTHER" id="PTHR21450">
    <property type="entry name" value="PROTEIN ALTERED PHOSPHATE STARVATION RESPONSE 1"/>
    <property type="match status" value="1"/>
</dbReference>
<dbReference type="Pfam" id="PF18052">
    <property type="entry name" value="Rx_N"/>
    <property type="match status" value="1"/>
</dbReference>
<dbReference type="InterPro" id="IPR027417">
    <property type="entry name" value="P-loop_NTPase"/>
</dbReference>
<dbReference type="Gene3D" id="1.10.10.10">
    <property type="entry name" value="Winged helix-like DNA-binding domain superfamily/Winged helix DNA-binding domain"/>
    <property type="match status" value="1"/>
</dbReference>
<feature type="compositionally biased region" description="Pro residues" evidence="4">
    <location>
        <begin position="64"/>
        <end position="73"/>
    </location>
</feature>
<dbReference type="InterPro" id="IPR041118">
    <property type="entry name" value="Rx_N"/>
</dbReference>
<dbReference type="EMBL" id="OIVN01006434">
    <property type="protein sequence ID" value="SPD33056.1"/>
    <property type="molecule type" value="Genomic_DNA"/>
</dbReference>
<dbReference type="InterPro" id="IPR038005">
    <property type="entry name" value="RX-like_CC"/>
</dbReference>
<organism evidence="10">
    <name type="scientific">Fagus sylvatica</name>
    <name type="common">Beechnut</name>
    <dbReference type="NCBI Taxonomy" id="28930"/>
    <lineage>
        <taxon>Eukaryota</taxon>
        <taxon>Viridiplantae</taxon>
        <taxon>Streptophyta</taxon>
        <taxon>Embryophyta</taxon>
        <taxon>Tracheophyta</taxon>
        <taxon>Spermatophyta</taxon>
        <taxon>Magnoliopsida</taxon>
        <taxon>eudicotyledons</taxon>
        <taxon>Gunneridae</taxon>
        <taxon>Pentapetalae</taxon>
        <taxon>rosids</taxon>
        <taxon>fabids</taxon>
        <taxon>Fagales</taxon>
        <taxon>Fagaceae</taxon>
        <taxon>Fagus</taxon>
    </lineage>
</organism>
<dbReference type="AlphaFoldDB" id="A0A2N9J6L0"/>
<evidence type="ECO:0000256" key="1">
    <source>
        <dbReference type="ARBA" id="ARBA00022737"/>
    </source>
</evidence>
<feature type="domain" description="DUF632" evidence="6">
    <location>
        <begin position="302"/>
        <end position="402"/>
    </location>
</feature>
<feature type="compositionally biased region" description="Pro residues" evidence="4">
    <location>
        <begin position="81"/>
        <end position="96"/>
    </location>
</feature>
<feature type="domain" description="Disease resistance N-terminal" evidence="8">
    <location>
        <begin position="418"/>
        <end position="504"/>
    </location>
</feature>
<dbReference type="Pfam" id="PF00931">
    <property type="entry name" value="NB-ARC"/>
    <property type="match status" value="1"/>
</dbReference>
<dbReference type="InterPro" id="IPR042197">
    <property type="entry name" value="Apaf_helical"/>
</dbReference>
<evidence type="ECO:0000259" key="6">
    <source>
        <dbReference type="Pfam" id="PF04782"/>
    </source>
</evidence>
<evidence type="ECO:0000259" key="7">
    <source>
        <dbReference type="Pfam" id="PF04783"/>
    </source>
</evidence>
<reference evidence="10" key="1">
    <citation type="submission" date="2018-02" db="EMBL/GenBank/DDBJ databases">
        <authorList>
            <person name="Cohen D.B."/>
            <person name="Kent A.D."/>
        </authorList>
    </citation>
    <scope>NUCLEOTIDE SEQUENCE</scope>
</reference>
<evidence type="ECO:0000256" key="4">
    <source>
        <dbReference type="SAM" id="MobiDB-lite"/>
    </source>
</evidence>
<gene>
    <name evidence="10" type="ORF">FSB_LOCUS60938</name>
</gene>
<dbReference type="Gene3D" id="3.40.50.300">
    <property type="entry name" value="P-loop containing nucleotide triphosphate hydrolases"/>
    <property type="match status" value="1"/>
</dbReference>
<dbReference type="InterPro" id="IPR002182">
    <property type="entry name" value="NB-ARC"/>
</dbReference>
<name>A0A2N9J6L0_FAGSY</name>
<evidence type="ECO:0008006" key="11">
    <source>
        <dbReference type="Google" id="ProtNLM"/>
    </source>
</evidence>
<feature type="region of interest" description="Disordered" evidence="4">
    <location>
        <begin position="52"/>
        <end position="180"/>
    </location>
</feature>
<dbReference type="Gene3D" id="1.20.5.4130">
    <property type="match status" value="1"/>
</dbReference>
<dbReference type="GO" id="GO:0043531">
    <property type="term" value="F:ADP binding"/>
    <property type="evidence" value="ECO:0007669"/>
    <property type="project" value="InterPro"/>
</dbReference>
<keyword evidence="2" id="KW-0547">Nucleotide-binding</keyword>
<feature type="compositionally biased region" description="Acidic residues" evidence="4">
    <location>
        <begin position="125"/>
        <end position="134"/>
    </location>
</feature>
<dbReference type="Pfam" id="PF04783">
    <property type="entry name" value="DUF630"/>
    <property type="match status" value="1"/>
</dbReference>
<feature type="domain" description="NB-ARC" evidence="5">
    <location>
        <begin position="582"/>
        <end position="659"/>
    </location>
</feature>
<evidence type="ECO:0000256" key="3">
    <source>
        <dbReference type="ARBA" id="ARBA00022821"/>
    </source>
</evidence>
<feature type="compositionally biased region" description="Low complexity" evidence="4">
    <location>
        <begin position="146"/>
        <end position="158"/>
    </location>
</feature>
<evidence type="ECO:0000259" key="8">
    <source>
        <dbReference type="Pfam" id="PF18052"/>
    </source>
</evidence>
<dbReference type="GO" id="GO:0006952">
    <property type="term" value="P:defense response"/>
    <property type="evidence" value="ECO:0007669"/>
    <property type="project" value="UniProtKB-KW"/>
</dbReference>
<dbReference type="PRINTS" id="PR00364">
    <property type="entry name" value="DISEASERSIST"/>
</dbReference>
<evidence type="ECO:0000259" key="9">
    <source>
        <dbReference type="Pfam" id="PF23559"/>
    </source>
</evidence>
<dbReference type="Gene3D" id="1.10.8.430">
    <property type="entry name" value="Helical domain of apoptotic protease-activating factors"/>
    <property type="match status" value="1"/>
</dbReference>
<dbReference type="InterPro" id="IPR006867">
    <property type="entry name" value="DUF632"/>
</dbReference>
<sequence length="984" mass="111637">MGCAQSKIDNEESVLRCKERKNLMKEAVIARNAFAAGHSGYTMALKNTGAALSDLRNQPMEPASKPPPPPPPPIEDRLDSLPPPPPPLPSFSPSPSPIKRANSMPTIPSNPRRRGRGGRDNIAIVEEEEEEEEDHDHHHDDHDDGTNMNGANNKNGNGITAKESRNGVGEVGPETPPMPESKGMAWDYFFMMENMPGPSLNEDDIIHNYNHQNNNNNIDGVDVNVTPFADAEIETHNVNVGPHSGGGGVEIEPKTPEKVVEQKFYEEEDAKKEKQIEHAKTAPADFRRLGKAVRAPPVGVSLTKILTDLDEHFLSASERAQEVSKMLEATRLHYHSNFADNRGHINHSERVMRVITWNKSFKGISNGEGGKDDFDSEEYETHATVLDKLLAWEKKLYEEVKVHCIVFFGRKKEKARSMVSFVAISLGNLVIEEVTFLKGVSQQVKQIGIELKWMQCFLKEADKRQNENESIQNWVLEIREAAYDVQDVIETFTLEIASKNKENPLKRHVPIFKGRKIHKVGSKIEAIKTRISDLTGSLQTYGVNAIKEDGLGSAFDRQRQLRWSYSHIVEEYIVGLDEDIKAVVVQLQCKARNVWEGILLKLTFPTKDERDQILKMTHKELAKKLNQVQQEKRCLVVLDDIWSTEAWDLLSPAFPSGQLRNANGFFSLVASHELLIEMDFKICEDMEKLGREMAVRCAGLPLAIIVLGGLLATKETLDEWDIVHRNIKSHLGRGREQRQQSRVHEDFDIPAKKLVRLWVVEGFVSPKYELEGDEMSEDFAERCLVELINRCMVQVGITGSSGKIKSCRLYDLIRDLCLSKAKQENFLHIVSPWSRNKKADSLTGRIRRLAIFSEKFLTMNYYKENHISGIQLLDGELTEEIGSLIHLRLVECPMPVLEKLPNLKGPERMGNLHWKANGAMSESFPFRDFRLQQASDCFHIGLKFVSMLQELEIRWMPRAFKHRLEEGGEDFYIVQHVPSIIFLN</sequence>
<accession>A0A2N9J6L0</accession>
<feature type="compositionally biased region" description="Basic and acidic residues" evidence="4">
    <location>
        <begin position="135"/>
        <end position="145"/>
    </location>
</feature>
<dbReference type="InterPro" id="IPR058922">
    <property type="entry name" value="WHD_DRP"/>
</dbReference>
<dbReference type="InterPro" id="IPR036388">
    <property type="entry name" value="WH-like_DNA-bd_sf"/>
</dbReference>
<proteinExistence type="predicted"/>
<keyword evidence="3" id="KW-0611">Plant defense</keyword>
<dbReference type="CDD" id="cd14798">
    <property type="entry name" value="RX-CC_like"/>
    <property type="match status" value="1"/>
</dbReference>
<keyword evidence="1" id="KW-0677">Repeat</keyword>
<dbReference type="Pfam" id="PF04782">
    <property type="entry name" value="DUF632"/>
    <property type="match status" value="1"/>
</dbReference>
<dbReference type="Pfam" id="PF23559">
    <property type="entry name" value="WHD_DRP"/>
    <property type="match status" value="1"/>
</dbReference>
<dbReference type="SUPFAM" id="SSF101447">
    <property type="entry name" value="Formin homology 2 domain (FH2 domain)"/>
    <property type="match status" value="1"/>
</dbReference>
<dbReference type="InterPro" id="IPR006868">
    <property type="entry name" value="DUF630"/>
</dbReference>
<feature type="domain" description="Disease resistance protein winged helix" evidence="9">
    <location>
        <begin position="745"/>
        <end position="817"/>
    </location>
</feature>